<gene>
    <name evidence="1" type="ORF">SAMN05216326_15510</name>
</gene>
<evidence type="ECO:0000313" key="1">
    <source>
        <dbReference type="EMBL" id="SET66249.1"/>
    </source>
</evidence>
<dbReference type="EMBL" id="FOIA01000055">
    <property type="protein sequence ID" value="SET66249.1"/>
    <property type="molecule type" value="Genomic_DNA"/>
</dbReference>
<proteinExistence type="predicted"/>
<evidence type="ECO:0000313" key="2">
    <source>
        <dbReference type="Proteomes" id="UP000199345"/>
    </source>
</evidence>
<accession>A0A1I0G5P6</accession>
<protein>
    <submittedName>
        <fullName evidence="1">Uncharacterized protein</fullName>
    </submittedName>
</protein>
<organism evidence="1 2">
    <name type="scientific">Nitrosomonas marina</name>
    <dbReference type="NCBI Taxonomy" id="917"/>
    <lineage>
        <taxon>Bacteria</taxon>
        <taxon>Pseudomonadati</taxon>
        <taxon>Pseudomonadota</taxon>
        <taxon>Betaproteobacteria</taxon>
        <taxon>Nitrosomonadales</taxon>
        <taxon>Nitrosomonadaceae</taxon>
        <taxon>Nitrosomonas</taxon>
    </lineage>
</organism>
<name>A0A1I0G5P6_9PROT</name>
<reference evidence="2" key="1">
    <citation type="submission" date="2016-10" db="EMBL/GenBank/DDBJ databases">
        <authorList>
            <person name="Varghese N."/>
            <person name="Submissions S."/>
        </authorList>
    </citation>
    <scope>NUCLEOTIDE SEQUENCE [LARGE SCALE GENOMIC DNA]</scope>
    <source>
        <strain evidence="2">Nm71</strain>
    </source>
</reference>
<keyword evidence="2" id="KW-1185">Reference proteome</keyword>
<dbReference type="Proteomes" id="UP000199345">
    <property type="component" value="Unassembled WGS sequence"/>
</dbReference>
<sequence>MRAAANDLRREILSPLTINDALAFILNLAQDNQVIQDERWRANLSIDWVPSFDRFLIQLFVAECQVYVLHARY</sequence>
<dbReference type="AlphaFoldDB" id="A0A1I0G5P6"/>